<name>A0AAV6RDY8_SOLSE</name>
<gene>
    <name evidence="2" type="ORF">JOB18_044313</name>
</gene>
<accession>A0AAV6RDY8</accession>
<protein>
    <submittedName>
        <fullName evidence="2">Uncharacterized protein</fullName>
    </submittedName>
</protein>
<dbReference type="EMBL" id="JAGKHQ010000012">
    <property type="protein sequence ID" value="KAG7503752.1"/>
    <property type="molecule type" value="Genomic_DNA"/>
</dbReference>
<proteinExistence type="predicted"/>
<dbReference type="AlphaFoldDB" id="A0AAV6RDY8"/>
<evidence type="ECO:0000256" key="1">
    <source>
        <dbReference type="SAM" id="Phobius"/>
    </source>
</evidence>
<dbReference type="Proteomes" id="UP000693946">
    <property type="component" value="Linkage Group LG2"/>
</dbReference>
<evidence type="ECO:0000313" key="3">
    <source>
        <dbReference type="Proteomes" id="UP000693946"/>
    </source>
</evidence>
<keyword evidence="1" id="KW-0812">Transmembrane</keyword>
<evidence type="ECO:0000313" key="2">
    <source>
        <dbReference type="EMBL" id="KAG7503752.1"/>
    </source>
</evidence>
<organism evidence="2 3">
    <name type="scientific">Solea senegalensis</name>
    <name type="common">Senegalese sole</name>
    <dbReference type="NCBI Taxonomy" id="28829"/>
    <lineage>
        <taxon>Eukaryota</taxon>
        <taxon>Metazoa</taxon>
        <taxon>Chordata</taxon>
        <taxon>Craniata</taxon>
        <taxon>Vertebrata</taxon>
        <taxon>Euteleostomi</taxon>
        <taxon>Actinopterygii</taxon>
        <taxon>Neopterygii</taxon>
        <taxon>Teleostei</taxon>
        <taxon>Neoteleostei</taxon>
        <taxon>Acanthomorphata</taxon>
        <taxon>Carangaria</taxon>
        <taxon>Pleuronectiformes</taxon>
        <taxon>Pleuronectoidei</taxon>
        <taxon>Soleidae</taxon>
        <taxon>Solea</taxon>
    </lineage>
</organism>
<comment type="caution">
    <text evidence="2">The sequence shown here is derived from an EMBL/GenBank/DDBJ whole genome shotgun (WGS) entry which is preliminary data.</text>
</comment>
<keyword evidence="3" id="KW-1185">Reference proteome</keyword>
<keyword evidence="1" id="KW-1133">Transmembrane helix</keyword>
<keyword evidence="1" id="KW-0472">Membrane</keyword>
<reference evidence="2 3" key="1">
    <citation type="journal article" date="2021" name="Sci. Rep.">
        <title>Chromosome anchoring in Senegalese sole (Solea senegalensis) reveals sex-associated markers and genome rearrangements in flatfish.</title>
        <authorList>
            <person name="Guerrero-Cozar I."/>
            <person name="Gomez-Garrido J."/>
            <person name="Berbel C."/>
            <person name="Martinez-Blanch J.F."/>
            <person name="Alioto T."/>
            <person name="Claros M.G."/>
            <person name="Gagnaire P.A."/>
            <person name="Manchado M."/>
        </authorList>
    </citation>
    <scope>NUCLEOTIDE SEQUENCE [LARGE SCALE GENOMIC DNA]</scope>
    <source>
        <strain evidence="2">Sse05_10M</strain>
    </source>
</reference>
<sequence>MKKEEQEKQICQKKLLITTANPPDPYDCRSGTEYCSFSEIISSTNAYPWPHTGPISMPSVCLCISLSSICFSLIFCLFGFCPQKSSLGNLSAQWPFTFDDYVKHSEFSECFMMRCGCLRHSKRKVQNMNTTMVLIVTAKALNTCSSTLWWQQEFFPRSKGEGDQVKMQANHVLQFETAFKDKCQ</sequence>
<feature type="transmembrane region" description="Helical" evidence="1">
    <location>
        <begin position="55"/>
        <end position="80"/>
    </location>
</feature>